<dbReference type="FunFam" id="3.30.420.10:FF:000063">
    <property type="entry name" value="Retrovirus-related Pol polyprotein from transposon 297-like Protein"/>
    <property type="match status" value="1"/>
</dbReference>
<feature type="domain" description="Integrase catalytic" evidence="2">
    <location>
        <begin position="43"/>
        <end position="204"/>
    </location>
</feature>
<dbReference type="PANTHER" id="PTHR37984">
    <property type="entry name" value="PROTEIN CBG26694"/>
    <property type="match status" value="1"/>
</dbReference>
<proteinExistence type="predicted"/>
<gene>
    <name evidence="3" type="ORF">WA026_004416</name>
</gene>
<dbReference type="SUPFAM" id="SSF53098">
    <property type="entry name" value="Ribonuclease H-like"/>
    <property type="match status" value="1"/>
</dbReference>
<dbReference type="PROSITE" id="PS50994">
    <property type="entry name" value="INTEGRASE"/>
    <property type="match status" value="1"/>
</dbReference>
<evidence type="ECO:0000256" key="1">
    <source>
        <dbReference type="ARBA" id="ARBA00012493"/>
    </source>
</evidence>
<dbReference type="InterPro" id="IPR012337">
    <property type="entry name" value="RNaseH-like_sf"/>
</dbReference>
<name>A0AAW1V7Z2_9CUCU</name>
<dbReference type="InterPro" id="IPR041588">
    <property type="entry name" value="Integrase_H2C2"/>
</dbReference>
<reference evidence="3 4" key="1">
    <citation type="submission" date="2023-03" db="EMBL/GenBank/DDBJ databases">
        <title>Genome insight into feeding habits of ladybird beetles.</title>
        <authorList>
            <person name="Li H.-S."/>
            <person name="Huang Y.-H."/>
            <person name="Pang H."/>
        </authorList>
    </citation>
    <scope>NUCLEOTIDE SEQUENCE [LARGE SCALE GENOMIC DNA]</scope>
    <source>
        <strain evidence="3">SYSU_2023b</strain>
        <tissue evidence="3">Whole body</tissue>
    </source>
</reference>
<protein>
    <recommendedName>
        <fullName evidence="1">RNA-directed DNA polymerase</fullName>
        <ecNumber evidence="1">2.7.7.49</ecNumber>
    </recommendedName>
</protein>
<evidence type="ECO:0000313" key="4">
    <source>
        <dbReference type="Proteomes" id="UP001431783"/>
    </source>
</evidence>
<dbReference type="Pfam" id="PF00665">
    <property type="entry name" value="rve"/>
    <property type="match status" value="1"/>
</dbReference>
<dbReference type="PANTHER" id="PTHR37984:SF5">
    <property type="entry name" value="PROTEIN NYNRIN-LIKE"/>
    <property type="match status" value="1"/>
</dbReference>
<dbReference type="Gene3D" id="1.10.340.70">
    <property type="match status" value="1"/>
</dbReference>
<dbReference type="GO" id="GO:0003964">
    <property type="term" value="F:RNA-directed DNA polymerase activity"/>
    <property type="evidence" value="ECO:0007669"/>
    <property type="project" value="UniProtKB-EC"/>
</dbReference>
<dbReference type="EMBL" id="JARQZJ010000122">
    <property type="protein sequence ID" value="KAK9889146.1"/>
    <property type="molecule type" value="Genomic_DNA"/>
</dbReference>
<accession>A0AAW1V7Z2</accession>
<dbReference type="Gene3D" id="3.30.420.10">
    <property type="entry name" value="Ribonuclease H-like superfamily/Ribonuclease H"/>
    <property type="match status" value="1"/>
</dbReference>
<dbReference type="Proteomes" id="UP001431783">
    <property type="component" value="Unassembled WGS sequence"/>
</dbReference>
<sequence>MGIVKSKSMARSYFWWPGLDKNIENLCTSCTNCLMNKKNPEKALLRPWPIPNGNWDRLHLDFMGPFMNKYFLIVIDAYSKWLEIFPLNSITSKITIEMLRSLLARFGLPRQVVTDNGATFTSTEFQQFLSKNNIKHITSPPFHPSSNGAAENSVKTVKNALKNAISNAKFANLNLVLNNFLFDYRTTPHSTLEMSPAEVMFQRKLRTRFDCLLPSSLDKNNFSDKLRKHILTKQNKQKWYYKGTRNLDLVVGESVTVRDYRTSNKSKWIKGIIERKIGRNIYSVKIPELNNIIWKRHLNQIKKFHFNHSVIPDKVLENEITDVIDNNAVTSIPIGETNNWRPKRTVKPIERLGYK</sequence>
<dbReference type="AlphaFoldDB" id="A0AAW1V7Z2"/>
<dbReference type="EC" id="2.7.7.49" evidence="1"/>
<dbReference type="GO" id="GO:0003676">
    <property type="term" value="F:nucleic acid binding"/>
    <property type="evidence" value="ECO:0007669"/>
    <property type="project" value="InterPro"/>
</dbReference>
<dbReference type="InterPro" id="IPR036397">
    <property type="entry name" value="RNaseH_sf"/>
</dbReference>
<dbReference type="Pfam" id="PF17921">
    <property type="entry name" value="Integrase_H2C2"/>
    <property type="match status" value="1"/>
</dbReference>
<comment type="caution">
    <text evidence="3">The sequence shown here is derived from an EMBL/GenBank/DDBJ whole genome shotgun (WGS) entry which is preliminary data.</text>
</comment>
<dbReference type="GO" id="GO:0015074">
    <property type="term" value="P:DNA integration"/>
    <property type="evidence" value="ECO:0007669"/>
    <property type="project" value="InterPro"/>
</dbReference>
<dbReference type="InterPro" id="IPR050951">
    <property type="entry name" value="Retrovirus_Pol_polyprotein"/>
</dbReference>
<evidence type="ECO:0000259" key="2">
    <source>
        <dbReference type="PROSITE" id="PS50994"/>
    </source>
</evidence>
<keyword evidence="4" id="KW-1185">Reference proteome</keyword>
<dbReference type="InterPro" id="IPR001584">
    <property type="entry name" value="Integrase_cat-core"/>
</dbReference>
<organism evidence="3 4">
    <name type="scientific">Henosepilachna vigintioctopunctata</name>
    <dbReference type="NCBI Taxonomy" id="420089"/>
    <lineage>
        <taxon>Eukaryota</taxon>
        <taxon>Metazoa</taxon>
        <taxon>Ecdysozoa</taxon>
        <taxon>Arthropoda</taxon>
        <taxon>Hexapoda</taxon>
        <taxon>Insecta</taxon>
        <taxon>Pterygota</taxon>
        <taxon>Neoptera</taxon>
        <taxon>Endopterygota</taxon>
        <taxon>Coleoptera</taxon>
        <taxon>Polyphaga</taxon>
        <taxon>Cucujiformia</taxon>
        <taxon>Coccinelloidea</taxon>
        <taxon>Coccinellidae</taxon>
        <taxon>Epilachninae</taxon>
        <taxon>Epilachnini</taxon>
        <taxon>Henosepilachna</taxon>
    </lineage>
</organism>
<evidence type="ECO:0000313" key="3">
    <source>
        <dbReference type="EMBL" id="KAK9889146.1"/>
    </source>
</evidence>